<dbReference type="GO" id="GO:0016787">
    <property type="term" value="F:hydrolase activity"/>
    <property type="evidence" value="ECO:0007669"/>
    <property type="project" value="UniProtKB-KW"/>
</dbReference>
<protein>
    <submittedName>
        <fullName evidence="2">Nucleotide pyrophosphohydrolase</fullName>
    </submittedName>
</protein>
<keyword evidence="2" id="KW-0378">Hydrolase</keyword>
<evidence type="ECO:0000259" key="1">
    <source>
        <dbReference type="Pfam" id="PF03819"/>
    </source>
</evidence>
<gene>
    <name evidence="2" type="ORF">CVV64_01425</name>
</gene>
<feature type="domain" description="NTP pyrophosphohydrolase MazG-like" evidence="1">
    <location>
        <begin position="22"/>
        <end position="76"/>
    </location>
</feature>
<dbReference type="PANTHER" id="PTHR42702">
    <property type="entry name" value="NUCLEOTIDE PYROPHOSPHOHYDROLASE"/>
    <property type="match status" value="1"/>
</dbReference>
<organism evidence="2 3">
    <name type="scientific">Candidatus Wallbacteria bacterium HGW-Wallbacteria-1</name>
    <dbReference type="NCBI Taxonomy" id="2013854"/>
    <lineage>
        <taxon>Bacteria</taxon>
        <taxon>Candidatus Walliibacteriota</taxon>
    </lineage>
</organism>
<sequence>MRSHQELIRTLYLEKDSARGPSLTYLCLSEEMGELARAILNNDRENLQEEMADTLAWLFSLANVCDIDLEDAFLKKYPLSCVKCNENPCCCIMRKKGIPEEGEEEGEGDE</sequence>
<proteinExistence type="predicted"/>
<evidence type="ECO:0000313" key="3">
    <source>
        <dbReference type="Proteomes" id="UP000233256"/>
    </source>
</evidence>
<dbReference type="EMBL" id="PGXC01000001">
    <property type="protein sequence ID" value="PKK92107.1"/>
    <property type="molecule type" value="Genomic_DNA"/>
</dbReference>
<dbReference type="SUPFAM" id="SSF101386">
    <property type="entry name" value="all-alpha NTP pyrophosphatases"/>
    <property type="match status" value="1"/>
</dbReference>
<reference evidence="2 3" key="1">
    <citation type="journal article" date="2017" name="ISME J.">
        <title>Potential for microbial H2 and metal transformations associated with novel bacteria and archaea in deep terrestrial subsurface sediments.</title>
        <authorList>
            <person name="Hernsdorf A.W."/>
            <person name="Amano Y."/>
            <person name="Miyakawa K."/>
            <person name="Ise K."/>
            <person name="Suzuki Y."/>
            <person name="Anantharaman K."/>
            <person name="Probst A."/>
            <person name="Burstein D."/>
            <person name="Thomas B.C."/>
            <person name="Banfield J.F."/>
        </authorList>
    </citation>
    <scope>NUCLEOTIDE SEQUENCE [LARGE SCALE GENOMIC DNA]</scope>
    <source>
        <strain evidence="2">HGW-Wallbacteria-1</strain>
    </source>
</reference>
<dbReference type="CDD" id="cd11535">
    <property type="entry name" value="NTP-PPase_SsMazG"/>
    <property type="match status" value="1"/>
</dbReference>
<name>A0A2N1PUU1_9BACT</name>
<evidence type="ECO:0000313" key="2">
    <source>
        <dbReference type="EMBL" id="PKK92107.1"/>
    </source>
</evidence>
<dbReference type="AlphaFoldDB" id="A0A2N1PUU1"/>
<accession>A0A2N1PUU1</accession>
<dbReference type="InterPro" id="IPR004518">
    <property type="entry name" value="MazG-like_dom"/>
</dbReference>
<dbReference type="PANTHER" id="PTHR42702:SF1">
    <property type="entry name" value="REGULATORY PROTEIN FOR BETA-LACTAMASE"/>
    <property type="match status" value="1"/>
</dbReference>
<comment type="caution">
    <text evidence="2">The sequence shown here is derived from an EMBL/GenBank/DDBJ whole genome shotgun (WGS) entry which is preliminary data.</text>
</comment>
<dbReference type="Gene3D" id="1.10.287.1080">
    <property type="entry name" value="MazG-like"/>
    <property type="match status" value="1"/>
</dbReference>
<dbReference type="Proteomes" id="UP000233256">
    <property type="component" value="Unassembled WGS sequence"/>
</dbReference>
<dbReference type="Pfam" id="PF03819">
    <property type="entry name" value="MazG"/>
    <property type="match status" value="1"/>
</dbReference>